<evidence type="ECO:0000313" key="3">
    <source>
        <dbReference type="Proteomes" id="UP000028045"/>
    </source>
</evidence>
<accession>A0A084B703</accession>
<dbReference type="AlphaFoldDB" id="A0A084B703"/>
<dbReference type="HOGENOM" id="CLU_1759986_0_0_1"/>
<name>A0A084B703_STACB</name>
<feature type="compositionally biased region" description="Acidic residues" evidence="1">
    <location>
        <begin position="81"/>
        <end position="110"/>
    </location>
</feature>
<proteinExistence type="predicted"/>
<keyword evidence="3" id="KW-1185">Reference proteome</keyword>
<gene>
    <name evidence="2" type="ORF">S7711_01446</name>
</gene>
<dbReference type="EMBL" id="KL647853">
    <property type="protein sequence ID" value="KEY73332.1"/>
    <property type="molecule type" value="Genomic_DNA"/>
</dbReference>
<dbReference type="Proteomes" id="UP000028045">
    <property type="component" value="Unassembled WGS sequence"/>
</dbReference>
<feature type="compositionally biased region" description="Acidic residues" evidence="1">
    <location>
        <begin position="32"/>
        <end position="48"/>
    </location>
</feature>
<sequence length="128" mass="13494">MSSRAGPNIHGALDCVADGAAVEEVVTSTTAEVEDTDEDRGFEEDADKEDVSSDKNVGNGEEEGSDADSNAADEEGRGSEEGEDNEEGEFKEDTDAADGESDENLLETEVDAGTPRDTLSGDDEEEEE</sequence>
<reference evidence="2 3" key="1">
    <citation type="journal article" date="2014" name="BMC Genomics">
        <title>Comparative genome sequencing reveals chemotype-specific gene clusters in the toxigenic black mold Stachybotrys.</title>
        <authorList>
            <person name="Semeiks J."/>
            <person name="Borek D."/>
            <person name="Otwinowski Z."/>
            <person name="Grishin N.V."/>
        </authorList>
    </citation>
    <scope>NUCLEOTIDE SEQUENCE [LARGE SCALE GENOMIC DNA]</scope>
    <source>
        <strain evidence="3">CBS 109288 / IBT 7711</strain>
    </source>
</reference>
<protein>
    <submittedName>
        <fullName evidence="2">Uncharacterized protein</fullName>
    </submittedName>
</protein>
<dbReference type="OrthoDB" id="10464090at2759"/>
<feature type="region of interest" description="Disordered" evidence="1">
    <location>
        <begin position="26"/>
        <end position="128"/>
    </location>
</feature>
<evidence type="ECO:0000313" key="2">
    <source>
        <dbReference type="EMBL" id="KEY73332.1"/>
    </source>
</evidence>
<evidence type="ECO:0000256" key="1">
    <source>
        <dbReference type="SAM" id="MobiDB-lite"/>
    </source>
</evidence>
<organism evidence="2 3">
    <name type="scientific">Stachybotrys chartarum (strain CBS 109288 / IBT 7711)</name>
    <name type="common">Toxic black mold</name>
    <name type="synonym">Stilbospora chartarum</name>
    <dbReference type="NCBI Taxonomy" id="1280523"/>
    <lineage>
        <taxon>Eukaryota</taxon>
        <taxon>Fungi</taxon>
        <taxon>Dikarya</taxon>
        <taxon>Ascomycota</taxon>
        <taxon>Pezizomycotina</taxon>
        <taxon>Sordariomycetes</taxon>
        <taxon>Hypocreomycetidae</taxon>
        <taxon>Hypocreales</taxon>
        <taxon>Stachybotryaceae</taxon>
        <taxon>Stachybotrys</taxon>
    </lineage>
</organism>